<dbReference type="PANTHER" id="PTHR33121:SF82">
    <property type="entry name" value="SIGNAL TRANSDUCTION PROTEIN CONTAINING A EAL DOMAIN"/>
    <property type="match status" value="1"/>
</dbReference>
<evidence type="ECO:0000259" key="1">
    <source>
        <dbReference type="PROSITE" id="PS50883"/>
    </source>
</evidence>
<dbReference type="InterPro" id="IPR001633">
    <property type="entry name" value="EAL_dom"/>
</dbReference>
<dbReference type="CDD" id="cd01948">
    <property type="entry name" value="EAL"/>
    <property type="match status" value="1"/>
</dbReference>
<dbReference type="InterPro" id="IPR035919">
    <property type="entry name" value="EAL_sf"/>
</dbReference>
<protein>
    <submittedName>
        <fullName evidence="2">EAL domain-containing protein</fullName>
    </submittedName>
</protein>
<dbReference type="Proteomes" id="UP000446658">
    <property type="component" value="Unassembled WGS sequence"/>
</dbReference>
<evidence type="ECO:0000313" key="3">
    <source>
        <dbReference type="Proteomes" id="UP000446658"/>
    </source>
</evidence>
<reference evidence="2 3" key="1">
    <citation type="submission" date="2019-11" db="EMBL/GenBank/DDBJ databases">
        <title>Draft genome sequence of Paludibacterium sp. dN18-1.</title>
        <authorList>
            <person name="Im W.-T."/>
        </authorList>
    </citation>
    <scope>NUCLEOTIDE SEQUENCE [LARGE SCALE GENOMIC DNA]</scope>
    <source>
        <strain evidence="3">dN 18-1</strain>
    </source>
</reference>
<dbReference type="PANTHER" id="PTHR33121">
    <property type="entry name" value="CYCLIC DI-GMP PHOSPHODIESTERASE PDEF"/>
    <property type="match status" value="1"/>
</dbReference>
<dbReference type="AlphaFoldDB" id="A0A844GA85"/>
<dbReference type="PROSITE" id="PS50883">
    <property type="entry name" value="EAL"/>
    <property type="match status" value="1"/>
</dbReference>
<dbReference type="EMBL" id="WLYX01000001">
    <property type="protein sequence ID" value="MTD32692.1"/>
    <property type="molecule type" value="Genomic_DNA"/>
</dbReference>
<dbReference type="SMART" id="SM00052">
    <property type="entry name" value="EAL"/>
    <property type="match status" value="1"/>
</dbReference>
<name>A0A844GA85_9NEIS</name>
<accession>A0A844GA85</accession>
<dbReference type="RefSeq" id="WP_230369199.1">
    <property type="nucleotide sequence ID" value="NZ_WLYX01000001.1"/>
</dbReference>
<dbReference type="Pfam" id="PF00563">
    <property type="entry name" value="EAL"/>
    <property type="match status" value="1"/>
</dbReference>
<organism evidence="2 3">
    <name type="scientific">Paludibacterium denitrificans</name>
    <dbReference type="NCBI Taxonomy" id="2675226"/>
    <lineage>
        <taxon>Bacteria</taxon>
        <taxon>Pseudomonadati</taxon>
        <taxon>Pseudomonadota</taxon>
        <taxon>Betaproteobacteria</taxon>
        <taxon>Neisseriales</taxon>
        <taxon>Chromobacteriaceae</taxon>
        <taxon>Paludibacterium</taxon>
    </lineage>
</organism>
<comment type="caution">
    <text evidence="2">The sequence shown here is derived from an EMBL/GenBank/DDBJ whole genome shotgun (WGS) entry which is preliminary data.</text>
</comment>
<dbReference type="SUPFAM" id="SSF141868">
    <property type="entry name" value="EAL domain-like"/>
    <property type="match status" value="1"/>
</dbReference>
<dbReference type="InterPro" id="IPR050706">
    <property type="entry name" value="Cyclic-di-GMP_PDE-like"/>
</dbReference>
<sequence length="329" mass="36926">MSAQGSISCRAAPVGPLRRLPDEADLDFINQRLDVHGFEASPLRWQGDWVRGRHEEWRLRSVYQPIYRVLPDGIEGWGVEALARVADGFGGQIAPTVLFAAETSPRRTVFLDRQLRCLHLLNFLLQRPQPGLRLALNVNAQHLVNVAEGLGLFFAEIVAQLQVAPSQICLEVVEDAVSDPVRLLSAVQRYRELGFQIALDDFGQGASNLERVWLLEPDLVKLDKVLLRHALMRPAVRDKLAQLVEILHLHGAKVLAEGVECEWQLTIAREAGCDFVQGYHLARLKQNACCRMPPFSFVACSRAAETILRGAHRSRWPRHGGPRRGRDAR</sequence>
<evidence type="ECO:0000313" key="2">
    <source>
        <dbReference type="EMBL" id="MTD32692.1"/>
    </source>
</evidence>
<proteinExistence type="predicted"/>
<dbReference type="GO" id="GO:0071111">
    <property type="term" value="F:cyclic-guanylate-specific phosphodiesterase activity"/>
    <property type="evidence" value="ECO:0007669"/>
    <property type="project" value="InterPro"/>
</dbReference>
<feature type="domain" description="EAL" evidence="1">
    <location>
        <begin position="42"/>
        <end position="298"/>
    </location>
</feature>
<gene>
    <name evidence="2" type="ORF">GKE73_03420</name>
</gene>
<keyword evidence="3" id="KW-1185">Reference proteome</keyword>
<dbReference type="Gene3D" id="3.20.20.450">
    <property type="entry name" value="EAL domain"/>
    <property type="match status" value="1"/>
</dbReference>